<evidence type="ECO:0000259" key="15">
    <source>
        <dbReference type="PROSITE" id="PS50994"/>
    </source>
</evidence>
<dbReference type="SUPFAM" id="SSF50630">
    <property type="entry name" value="Acid proteases"/>
    <property type="match status" value="1"/>
</dbReference>
<dbReference type="PANTHER" id="PTHR37984:SF5">
    <property type="entry name" value="PROTEIN NYNRIN-LIKE"/>
    <property type="match status" value="1"/>
</dbReference>
<dbReference type="Gene3D" id="3.30.420.10">
    <property type="entry name" value="Ribonuclease H-like superfamily/Ribonuclease H"/>
    <property type="match status" value="1"/>
</dbReference>
<feature type="domain" description="Reverse transcriptase" evidence="14">
    <location>
        <begin position="595"/>
        <end position="774"/>
    </location>
</feature>
<dbReference type="EMBL" id="LN609420">
    <property type="protein sequence ID" value="CEF61607.1"/>
    <property type="molecule type" value="Genomic_DNA"/>
</dbReference>
<dbReference type="InterPro" id="IPR001584">
    <property type="entry name" value="Integrase_cat-core"/>
</dbReference>
<keyword evidence="17" id="KW-1185">Reference proteome</keyword>
<dbReference type="Pfam" id="PF17919">
    <property type="entry name" value="RT_RNaseH_2"/>
    <property type="match status" value="1"/>
</dbReference>
<dbReference type="InterPro" id="IPR036397">
    <property type="entry name" value="RNaseH_sf"/>
</dbReference>
<dbReference type="Pfam" id="PF00665">
    <property type="entry name" value="rve"/>
    <property type="match status" value="1"/>
</dbReference>
<dbReference type="SUPFAM" id="SSF56672">
    <property type="entry name" value="DNA/RNA polymerases"/>
    <property type="match status" value="1"/>
</dbReference>
<feature type="region of interest" description="Disordered" evidence="13">
    <location>
        <begin position="33"/>
        <end position="80"/>
    </location>
</feature>
<feature type="domain" description="Integrase catalytic" evidence="15">
    <location>
        <begin position="1219"/>
        <end position="1379"/>
    </location>
</feature>
<keyword evidence="10 16" id="KW-0695">RNA-directed DNA polymerase</keyword>
<dbReference type="InterPro" id="IPR050951">
    <property type="entry name" value="Retrovirus_Pol_polyprotein"/>
</dbReference>
<feature type="compositionally biased region" description="Low complexity" evidence="13">
    <location>
        <begin position="33"/>
        <end position="47"/>
    </location>
</feature>
<dbReference type="Proteomes" id="UP000035682">
    <property type="component" value="Unplaced"/>
</dbReference>
<evidence type="ECO:0000256" key="4">
    <source>
        <dbReference type="ARBA" id="ARBA00022722"/>
    </source>
</evidence>
<dbReference type="GO" id="GO:0004190">
    <property type="term" value="F:aspartic-type endopeptidase activity"/>
    <property type="evidence" value="ECO:0007669"/>
    <property type="project" value="InterPro"/>
</dbReference>
<dbReference type="CTD" id="36373978"/>
<evidence type="ECO:0000256" key="12">
    <source>
        <dbReference type="SAM" id="Coils"/>
    </source>
</evidence>
<evidence type="ECO:0000313" key="19">
    <source>
        <dbReference type="WormBase" id="SRAE_0000072400"/>
    </source>
</evidence>
<dbReference type="Gene3D" id="1.10.340.70">
    <property type="match status" value="1"/>
</dbReference>
<evidence type="ECO:0000259" key="14">
    <source>
        <dbReference type="PROSITE" id="PS50878"/>
    </source>
</evidence>
<evidence type="ECO:0000256" key="7">
    <source>
        <dbReference type="ARBA" id="ARBA00022842"/>
    </source>
</evidence>
<evidence type="ECO:0000256" key="13">
    <source>
        <dbReference type="SAM" id="MobiDB-lite"/>
    </source>
</evidence>
<dbReference type="CDD" id="cd01647">
    <property type="entry name" value="RT_LTR"/>
    <property type="match status" value="1"/>
</dbReference>
<organism evidence="16">
    <name type="scientific">Strongyloides ratti</name>
    <name type="common">Parasitic roundworm</name>
    <dbReference type="NCBI Taxonomy" id="34506"/>
    <lineage>
        <taxon>Eukaryota</taxon>
        <taxon>Metazoa</taxon>
        <taxon>Ecdysozoa</taxon>
        <taxon>Nematoda</taxon>
        <taxon>Chromadorea</taxon>
        <taxon>Rhabditida</taxon>
        <taxon>Tylenchina</taxon>
        <taxon>Panagrolaimomorpha</taxon>
        <taxon>Strongyloidoidea</taxon>
        <taxon>Strongyloididae</taxon>
        <taxon>Strongyloides</taxon>
    </lineage>
</organism>
<evidence type="ECO:0000256" key="11">
    <source>
        <dbReference type="ARBA" id="ARBA00023268"/>
    </source>
</evidence>
<dbReference type="PROSITE" id="PS50878">
    <property type="entry name" value="RT_POL"/>
    <property type="match status" value="1"/>
</dbReference>
<feature type="coiled-coil region" evidence="12">
    <location>
        <begin position="351"/>
        <end position="379"/>
    </location>
</feature>
<dbReference type="InterPro" id="IPR021109">
    <property type="entry name" value="Peptidase_aspartic_dom_sf"/>
</dbReference>
<evidence type="ECO:0000313" key="16">
    <source>
        <dbReference type="EMBL" id="CEF61607.1"/>
    </source>
</evidence>
<keyword evidence="12" id="KW-0175">Coiled coil</keyword>
<proteinExistence type="predicted"/>
<evidence type="ECO:0000256" key="2">
    <source>
        <dbReference type="ARBA" id="ARBA00022679"/>
    </source>
</evidence>
<dbReference type="WBParaSite" id="SRAE_0000072400.1">
    <property type="protein sequence ID" value="SRAE_0000072400.1"/>
    <property type="gene ID" value="WBGene00256481"/>
</dbReference>
<gene>
    <name evidence="16 18 19" type="ORF">SRAE_0000072400</name>
</gene>
<keyword evidence="4" id="KW-0540">Nuclease</keyword>
<evidence type="ECO:0000313" key="17">
    <source>
        <dbReference type="Proteomes" id="UP000035682"/>
    </source>
</evidence>
<evidence type="ECO:0000256" key="5">
    <source>
        <dbReference type="ARBA" id="ARBA00022759"/>
    </source>
</evidence>
<keyword evidence="9" id="KW-0229">DNA integration</keyword>
<dbReference type="GO" id="GO:0042575">
    <property type="term" value="C:DNA polymerase complex"/>
    <property type="evidence" value="ECO:0007669"/>
    <property type="project" value="UniProtKB-ARBA"/>
</dbReference>
<accession>A0A090L0E9</accession>
<dbReference type="PROSITE" id="PS50994">
    <property type="entry name" value="INTEGRASE"/>
    <property type="match status" value="1"/>
</dbReference>
<dbReference type="OrthoDB" id="5858386at2759"/>
<reference evidence="16" key="1">
    <citation type="submission" date="2014-09" db="EMBL/GenBank/DDBJ databases">
        <authorList>
            <person name="Aslett A.Martin."/>
        </authorList>
    </citation>
    <scope>NUCLEOTIDE SEQUENCE</scope>
    <source>
        <strain evidence="16">ED321 Heterogonic</strain>
    </source>
</reference>
<dbReference type="InterPro" id="IPR043502">
    <property type="entry name" value="DNA/RNA_pol_sf"/>
</dbReference>
<evidence type="ECO:0000256" key="10">
    <source>
        <dbReference type="ARBA" id="ARBA00022918"/>
    </source>
</evidence>
<dbReference type="PROSITE" id="PS00141">
    <property type="entry name" value="ASP_PROTEASE"/>
    <property type="match status" value="1"/>
</dbReference>
<keyword evidence="3" id="KW-0548">Nucleotidyltransferase</keyword>
<dbReference type="GO" id="GO:0015074">
    <property type="term" value="P:DNA integration"/>
    <property type="evidence" value="ECO:0007669"/>
    <property type="project" value="UniProtKB-KW"/>
</dbReference>
<dbReference type="GO" id="GO:0003964">
    <property type="term" value="F:RNA-directed DNA polymerase activity"/>
    <property type="evidence" value="ECO:0007669"/>
    <property type="project" value="UniProtKB-KW"/>
</dbReference>
<evidence type="ECO:0000313" key="18">
    <source>
        <dbReference type="WBParaSite" id="SRAE_0000072400.1"/>
    </source>
</evidence>
<dbReference type="RefSeq" id="XP_024500815.1">
    <property type="nucleotide sequence ID" value="XM_024646659.1"/>
</dbReference>
<dbReference type="InterPro" id="IPR043128">
    <property type="entry name" value="Rev_trsase/Diguanyl_cyclase"/>
</dbReference>
<dbReference type="GO" id="GO:0003723">
    <property type="term" value="F:RNA binding"/>
    <property type="evidence" value="ECO:0007669"/>
    <property type="project" value="UniProtKB-KW"/>
</dbReference>
<dbReference type="InterPro" id="IPR041577">
    <property type="entry name" value="RT_RNaseH_2"/>
</dbReference>
<evidence type="ECO:0000256" key="3">
    <source>
        <dbReference type="ARBA" id="ARBA00022695"/>
    </source>
</evidence>
<dbReference type="EC" id="2.7.7.49" evidence="1"/>
<dbReference type="WormBase" id="SRAE_0000072400">
    <property type="protein sequence ID" value="SRP03406"/>
    <property type="gene ID" value="WBGene00256481"/>
</dbReference>
<dbReference type="InterPro" id="IPR000477">
    <property type="entry name" value="RT_dom"/>
</dbReference>
<dbReference type="InterPro" id="IPR001969">
    <property type="entry name" value="Aspartic_peptidase_AS"/>
</dbReference>
<protein>
    <recommendedName>
        <fullName evidence="1">RNA-directed DNA polymerase</fullName>
        <ecNumber evidence="1">2.7.7.49</ecNumber>
    </recommendedName>
</protein>
<keyword evidence="5" id="KW-0255">Endonuclease</keyword>
<dbReference type="InterPro" id="IPR012337">
    <property type="entry name" value="RNaseH-like_sf"/>
</dbReference>
<dbReference type="InterPro" id="IPR041588">
    <property type="entry name" value="Integrase_H2C2"/>
</dbReference>
<evidence type="ECO:0000256" key="6">
    <source>
        <dbReference type="ARBA" id="ARBA00022801"/>
    </source>
</evidence>
<dbReference type="Gene3D" id="3.10.10.10">
    <property type="entry name" value="HIV Type 1 Reverse Transcriptase, subunit A, domain 1"/>
    <property type="match status" value="1"/>
</dbReference>
<keyword evidence="6" id="KW-0378">Hydrolase</keyword>
<keyword evidence="11" id="KW-0511">Multifunctional enzyme</keyword>
<evidence type="ECO:0000256" key="8">
    <source>
        <dbReference type="ARBA" id="ARBA00022884"/>
    </source>
</evidence>
<dbReference type="PANTHER" id="PTHR37984">
    <property type="entry name" value="PROTEIN CBG26694"/>
    <property type="match status" value="1"/>
</dbReference>
<evidence type="ECO:0000256" key="9">
    <source>
        <dbReference type="ARBA" id="ARBA00022908"/>
    </source>
</evidence>
<dbReference type="GO" id="GO:0006508">
    <property type="term" value="P:proteolysis"/>
    <property type="evidence" value="ECO:0007669"/>
    <property type="project" value="InterPro"/>
</dbReference>
<keyword evidence="2" id="KW-0808">Transferase</keyword>
<keyword evidence="8" id="KW-0694">RNA-binding</keyword>
<dbReference type="SUPFAM" id="SSF53098">
    <property type="entry name" value="Ribonuclease H-like"/>
    <property type="match status" value="1"/>
</dbReference>
<dbReference type="GeneID" id="36373978"/>
<dbReference type="CDD" id="cd09274">
    <property type="entry name" value="RNase_HI_RT_Ty3"/>
    <property type="match status" value="1"/>
</dbReference>
<dbReference type="GO" id="GO:0004519">
    <property type="term" value="F:endonuclease activity"/>
    <property type="evidence" value="ECO:0007669"/>
    <property type="project" value="UniProtKB-KW"/>
</dbReference>
<name>A0A090L0E9_STRRB</name>
<dbReference type="OMA" id="ANWENHE"/>
<reference evidence="17" key="2">
    <citation type="submission" date="2014-09" db="EMBL/GenBank/DDBJ databases">
        <authorList>
            <person name="Martin A.A."/>
        </authorList>
    </citation>
    <scope>NUCLEOTIDE SEQUENCE</scope>
    <source>
        <strain evidence="17">ED321</strain>
    </source>
</reference>
<dbReference type="Gene3D" id="2.40.70.10">
    <property type="entry name" value="Acid Proteases"/>
    <property type="match status" value="1"/>
</dbReference>
<sequence>MGRTRSESRGEKKRRVSRLSMCGEFRRIVAQAQAKAREAATATEAQKSANWENHEEMIKNGLPGGEIESEEQRRSKMMNPNKEVSEIEKLTNEIRKLKLMLEKNDDQREIKKDDSDKEFDDFWKVKNEDKGRINSKYDSGSDDEKDVILDQRRSRVYEPNYQNVRIEPYDPKEPFYLFKERFECMLEINGCAERLKLPMLKLHLRGRVASEVLNRTELNSYSRITEYLLRNYIGEESVAAARYKLEMIRIKKRSELIYEGTELSRLVDIVYERESFEERMRRKRILLAEKLPQGILRSLVKHGRPENEPFDHMLLVAKDYWDDLESGIGNFQNKKEKKFSGNCHFCKKKGHKEAECRVKEKEEKKIKKEANSLINQETKGKINENKAIKLENSSKNLPIIQVKINDGEKIRMLVDTGSEITVLPLKFKCLSAVEENYPMKLKTLNDAGTIETFKTKKKLKFSIGDQVIESHAFLGNIDFSKRKYDGILGWNIFKKLTVTFDKRNERIFIENHGKTDTLEMNVAILEEMEKSNEEVLKIKKEFQDVIAKNEFDLGSGKMECQPIQLKINAEFPKPANIPVREWDKPILKEYLDKLEKSGVIEKKTSPYALPIIIIPKKDGRKRIIGDMRAINAIVQPIYYSPPLINQVILKMRNCNFYTKLDCNNSYFQVSVPIESRKFLAVKTPFGIYQFKRLVQGYINSCSEYQRIGEEVLQGLEKHCTNYLDDIVIHTSGPLEFHIKMVKEVLKRIRSVDWRISFEKCNFFGKSIKYLGFLINEKGSIPHTLNIELFLKRPFPETKKTLKSLVAAANYYRNYIKDFSEITYPLDELLKKKYQKLVWNERVKESYKKLVEAMSNPNFCHHPVLEEDFFLTTDSSDYAIGGVLSQIRNGEEISISFYSKRLSVTKRRRCITYKELIAISKCFKHFKYYFGGSRIYIKTDHLPLLGIFKNSTDNKYLELTNELFGFDYKIVYLKGSSNVVADDLSSEVYKLSENGNNGSKFSGKEVNNIKCVNVNELLKNINIDEYDIMEIEPIYEKKETEDLENSSEEMEVNTNPVHKLKGEKKRKRGRLKKVIKEEEDDGNEITLLVELIEDKYGFLQGDFKKYQKEDIDIITASKEGIYDGKEIEVKDGVNYVKIKVPEEGQVLKKIIPKFLEEKVLFLAHNLRGHFGKEKTKKLIESIGYMKSIDKKVEEYIAACEECQKRNSPYLKHPKMEHVTEFSKPFENLSMDICGPILPTSYSGNKYILVLIDSFSRYTIINPCRAINYNELLQKILDEVIWKHGNPLSIRSDNAKNFRTEKLTEIFQLMGIKREFSSVYHSRGNCLVERTLRWIQNTLAKLTKTKRGRWDIYTQAVAYYYNTTVCAAHGYTPFFIHYLRNPNSGLEKLVDEAGGYQIDRNLELVELLDVAKETYENVKKNIEESCNKRKQRKWKINDIKENDFVYVRIPNTETGEKLVSEWKEPFKVIKVNGNKINVLWSNQKKREVHFSNCKRSRKISPRREE</sequence>
<reference evidence="18" key="3">
    <citation type="submission" date="2020-12" db="UniProtKB">
        <authorList>
            <consortium name="WormBaseParasite"/>
        </authorList>
    </citation>
    <scope>IDENTIFICATION</scope>
</reference>
<dbReference type="Gene3D" id="3.30.70.270">
    <property type="match status" value="2"/>
</dbReference>
<dbReference type="Pfam" id="PF17921">
    <property type="entry name" value="Integrase_H2C2"/>
    <property type="match status" value="1"/>
</dbReference>
<dbReference type="Pfam" id="PF00078">
    <property type="entry name" value="RVT_1"/>
    <property type="match status" value="1"/>
</dbReference>
<keyword evidence="7" id="KW-0460">Magnesium</keyword>
<evidence type="ECO:0000256" key="1">
    <source>
        <dbReference type="ARBA" id="ARBA00012493"/>
    </source>
</evidence>